<evidence type="ECO:0000256" key="14">
    <source>
        <dbReference type="ARBA" id="ARBA00048041"/>
    </source>
</evidence>
<dbReference type="InterPro" id="IPR000960">
    <property type="entry name" value="Flavin_mOase"/>
</dbReference>
<keyword evidence="20" id="KW-1185">Reference proteome</keyword>
<comment type="catalytic activity">
    <reaction evidence="15">
        <text>trimethylamine + NADPH + O2 = trimethylamine N-oxide + NADP(+) + H2O</text>
        <dbReference type="Rhea" id="RHEA:31979"/>
        <dbReference type="ChEBI" id="CHEBI:15377"/>
        <dbReference type="ChEBI" id="CHEBI:15379"/>
        <dbReference type="ChEBI" id="CHEBI:15724"/>
        <dbReference type="ChEBI" id="CHEBI:57783"/>
        <dbReference type="ChEBI" id="CHEBI:58349"/>
        <dbReference type="ChEBI" id="CHEBI:58389"/>
        <dbReference type="EC" id="1.14.13.148"/>
    </reaction>
    <physiologicalReaction direction="left-to-right" evidence="15">
        <dbReference type="Rhea" id="RHEA:31980"/>
    </physiologicalReaction>
</comment>
<comment type="catalytic activity">
    <reaction evidence="13">
        <text>hypotaurine + NADH + O2 + H(+) = taurine + NAD(+) + H2O</text>
        <dbReference type="Rhea" id="RHEA:74111"/>
        <dbReference type="ChEBI" id="CHEBI:15377"/>
        <dbReference type="ChEBI" id="CHEBI:15378"/>
        <dbReference type="ChEBI" id="CHEBI:15379"/>
        <dbReference type="ChEBI" id="CHEBI:57540"/>
        <dbReference type="ChEBI" id="CHEBI:57853"/>
        <dbReference type="ChEBI" id="CHEBI:57945"/>
        <dbReference type="ChEBI" id="CHEBI:507393"/>
        <dbReference type="EC" id="1.14.13.8"/>
    </reaction>
    <physiologicalReaction direction="left-to-right" evidence="13">
        <dbReference type="Rhea" id="RHEA:74112"/>
    </physiologicalReaction>
</comment>
<accession>A0A5F8HAI9</accession>
<keyword evidence="11 18" id="KW-0472">Membrane</keyword>
<evidence type="ECO:0000256" key="5">
    <source>
        <dbReference type="ARBA" id="ARBA00022692"/>
    </source>
</evidence>
<evidence type="ECO:0000313" key="19">
    <source>
        <dbReference type="Ensembl" id="ENSMODP00000056619.1"/>
    </source>
</evidence>
<name>A0A5F8HAI9_MONDO</name>
<dbReference type="GO" id="GO:0005789">
    <property type="term" value="C:endoplasmic reticulum membrane"/>
    <property type="evidence" value="ECO:0007669"/>
    <property type="project" value="UniProtKB-SubCell"/>
</dbReference>
<dbReference type="GeneTree" id="ENSGT00940000160945"/>
<evidence type="ECO:0000256" key="7">
    <source>
        <dbReference type="ARBA" id="ARBA00022857"/>
    </source>
</evidence>
<dbReference type="STRING" id="13616.ENSMODP00000056619"/>
<dbReference type="GO" id="GO:0050660">
    <property type="term" value="F:flavin adenine dinucleotide binding"/>
    <property type="evidence" value="ECO:0007669"/>
    <property type="project" value="InterPro"/>
</dbReference>
<dbReference type="InterPro" id="IPR050346">
    <property type="entry name" value="FMO-like"/>
</dbReference>
<dbReference type="Bgee" id="ENSMODG00000050381">
    <property type="expression patterns" value="Expressed in liver and 10 other cell types or tissues"/>
</dbReference>
<dbReference type="PRINTS" id="PR00370">
    <property type="entry name" value="FMOXYGENASE"/>
</dbReference>
<sequence>IPLYSYVLYTYYILEQPKLNANYHNFSRRVLSKYLQLFSEDIVSEGRHSSSGITGIWKYHHSIEGTFLREPILNDELPGRIITGKVLIKPSVEAVKENSVLFKNTPKEEPVDIIVFATGYTFDFPFLDESIVKIENNQASLYKYIFPIHLEKLTLAVIGLIKPLGSLVCTSEVQARWVTRVLKGINKLPPPEVMREDVNTVKSNRGTGFGFYFKMVLQTDCVKYVDELLSFINAKPNVLSLLLVDPLLAFKVFFGPLTSYQYRLTGPGKWDGARNAIMTQWDRTFKPMKTRVVQELPHPFFTLLKVLGFLVLLVAVFLKFY</sequence>
<evidence type="ECO:0000256" key="6">
    <source>
        <dbReference type="ARBA" id="ARBA00022827"/>
    </source>
</evidence>
<keyword evidence="4 17" id="KW-0285">Flavoprotein</keyword>
<keyword evidence="8 18" id="KW-1133">Transmembrane helix</keyword>
<evidence type="ECO:0000256" key="1">
    <source>
        <dbReference type="ARBA" id="ARBA00001974"/>
    </source>
</evidence>
<dbReference type="EC" id="1.-.-.-" evidence="17"/>
<evidence type="ECO:0000256" key="15">
    <source>
        <dbReference type="ARBA" id="ARBA00048088"/>
    </source>
</evidence>
<dbReference type="Pfam" id="PF00743">
    <property type="entry name" value="FMO-like"/>
    <property type="match status" value="1"/>
</dbReference>
<evidence type="ECO:0000256" key="3">
    <source>
        <dbReference type="ARBA" id="ARBA00009183"/>
    </source>
</evidence>
<proteinExistence type="inferred from homology"/>
<reference evidence="19" key="2">
    <citation type="submission" date="2025-08" db="UniProtKB">
        <authorList>
            <consortium name="Ensembl"/>
        </authorList>
    </citation>
    <scope>IDENTIFICATION</scope>
</reference>
<comment type="cofactor">
    <cofactor evidence="1 17">
        <name>FAD</name>
        <dbReference type="ChEBI" id="CHEBI:57692"/>
    </cofactor>
</comment>
<reference evidence="19" key="3">
    <citation type="submission" date="2025-09" db="UniProtKB">
        <authorList>
            <consortium name="Ensembl"/>
        </authorList>
    </citation>
    <scope>IDENTIFICATION</scope>
</reference>
<evidence type="ECO:0000313" key="20">
    <source>
        <dbReference type="Proteomes" id="UP000002280"/>
    </source>
</evidence>
<reference evidence="19 20" key="1">
    <citation type="journal article" date="2007" name="Nature">
        <title>Genome of the marsupial Monodelphis domestica reveals innovation in non-coding sequences.</title>
        <authorList>
            <person name="Mikkelsen T.S."/>
            <person name="Wakefield M.J."/>
            <person name="Aken B."/>
            <person name="Amemiya C.T."/>
            <person name="Chang J.L."/>
            <person name="Duke S."/>
            <person name="Garber M."/>
            <person name="Gentles A.J."/>
            <person name="Goodstadt L."/>
            <person name="Heger A."/>
            <person name="Jurka J."/>
            <person name="Kamal M."/>
            <person name="Mauceli E."/>
            <person name="Searle S.M."/>
            <person name="Sharpe T."/>
            <person name="Baker M.L."/>
            <person name="Batzer M.A."/>
            <person name="Benos P.V."/>
            <person name="Belov K."/>
            <person name="Clamp M."/>
            <person name="Cook A."/>
            <person name="Cuff J."/>
            <person name="Das R."/>
            <person name="Davidow L."/>
            <person name="Deakin J.E."/>
            <person name="Fazzari M.J."/>
            <person name="Glass J.L."/>
            <person name="Grabherr M."/>
            <person name="Greally J.M."/>
            <person name="Gu W."/>
            <person name="Hore T.A."/>
            <person name="Huttley G.A."/>
            <person name="Kleber M."/>
            <person name="Jirtle R.L."/>
            <person name="Koina E."/>
            <person name="Lee J.T."/>
            <person name="Mahony S."/>
            <person name="Marra M.A."/>
            <person name="Miller R.D."/>
            <person name="Nicholls R.D."/>
            <person name="Oda M."/>
            <person name="Papenfuss A.T."/>
            <person name="Parra Z.E."/>
            <person name="Pollock D.D."/>
            <person name="Ray D.A."/>
            <person name="Schein J.E."/>
            <person name="Speed T.P."/>
            <person name="Thompson K."/>
            <person name="VandeBerg J.L."/>
            <person name="Wade C.M."/>
            <person name="Walker J.A."/>
            <person name="Waters P.D."/>
            <person name="Webber C."/>
            <person name="Weidman J.R."/>
            <person name="Xie X."/>
            <person name="Zody M.C."/>
            <person name="Baldwin J."/>
            <person name="Abdouelleil A."/>
            <person name="Abdulkadir J."/>
            <person name="Abebe A."/>
            <person name="Abera B."/>
            <person name="Abreu J."/>
            <person name="Acer S.C."/>
            <person name="Aftuck L."/>
            <person name="Alexander A."/>
            <person name="An P."/>
            <person name="Anderson E."/>
            <person name="Anderson S."/>
            <person name="Arachi H."/>
            <person name="Azer M."/>
            <person name="Bachantsang P."/>
            <person name="Barry A."/>
            <person name="Bayul T."/>
            <person name="Berlin A."/>
            <person name="Bessette D."/>
            <person name="Bloom T."/>
            <person name="Bloom T."/>
            <person name="Boguslavskiy L."/>
            <person name="Bonnet C."/>
            <person name="Boukhgalter B."/>
            <person name="Bourzgui I."/>
            <person name="Brown A."/>
            <person name="Cahill P."/>
            <person name="Channer S."/>
            <person name="Cheshatsang Y."/>
            <person name="Chuda L."/>
            <person name="Citroen M."/>
            <person name="Collymore A."/>
            <person name="Cooke P."/>
            <person name="Costello M."/>
            <person name="D'Aco K."/>
            <person name="Daza R."/>
            <person name="De Haan G."/>
            <person name="DeGray S."/>
            <person name="DeMaso C."/>
            <person name="Dhargay N."/>
            <person name="Dooley K."/>
            <person name="Dooley E."/>
            <person name="Doricent M."/>
            <person name="Dorje P."/>
            <person name="Dorjee K."/>
            <person name="Dupes A."/>
            <person name="Elong R."/>
            <person name="Falk J."/>
            <person name="Farina A."/>
            <person name="Faro S."/>
            <person name="Ferguson D."/>
            <person name="Fisher S."/>
            <person name="Foley C.D."/>
            <person name="Franke A."/>
            <person name="Friedrich D."/>
            <person name="Gadbois L."/>
            <person name="Gearin G."/>
            <person name="Gearin C.R."/>
            <person name="Giannoukos G."/>
            <person name="Goode T."/>
            <person name="Graham J."/>
            <person name="Grandbois E."/>
            <person name="Grewal S."/>
            <person name="Gyaltsen K."/>
            <person name="Hafez N."/>
            <person name="Hagos B."/>
            <person name="Hall J."/>
            <person name="Henson C."/>
            <person name="Hollinger A."/>
            <person name="Honan T."/>
            <person name="Huard M.D."/>
            <person name="Hughes L."/>
            <person name="Hurhula B."/>
            <person name="Husby M.E."/>
            <person name="Kamat A."/>
            <person name="Kanga B."/>
            <person name="Kashin S."/>
            <person name="Khazanovich D."/>
            <person name="Kisner P."/>
            <person name="Lance K."/>
            <person name="Lara M."/>
            <person name="Lee W."/>
            <person name="Lennon N."/>
            <person name="Letendre F."/>
            <person name="LeVine R."/>
            <person name="Lipovsky A."/>
            <person name="Liu X."/>
            <person name="Liu J."/>
            <person name="Liu S."/>
            <person name="Lokyitsang T."/>
            <person name="Lokyitsang Y."/>
            <person name="Lubonja R."/>
            <person name="Lui A."/>
            <person name="MacDonald P."/>
            <person name="Magnisalis V."/>
            <person name="Maru K."/>
            <person name="Matthews C."/>
            <person name="McCusker W."/>
            <person name="McDonough S."/>
            <person name="Mehta T."/>
            <person name="Meldrim J."/>
            <person name="Meneus L."/>
            <person name="Mihai O."/>
            <person name="Mihalev A."/>
            <person name="Mihova T."/>
            <person name="Mittelman R."/>
            <person name="Mlenga V."/>
            <person name="Montmayeur A."/>
            <person name="Mulrain L."/>
            <person name="Navidi A."/>
            <person name="Naylor J."/>
            <person name="Negash T."/>
            <person name="Nguyen T."/>
            <person name="Nguyen N."/>
            <person name="Nicol R."/>
            <person name="Norbu C."/>
            <person name="Norbu N."/>
            <person name="Novod N."/>
            <person name="O'Neill B."/>
            <person name="Osman S."/>
            <person name="Markiewicz E."/>
            <person name="Oyono O.L."/>
            <person name="Patti C."/>
            <person name="Phunkhang P."/>
            <person name="Pierre F."/>
            <person name="Priest M."/>
            <person name="Raghuraman S."/>
            <person name="Rege F."/>
            <person name="Reyes R."/>
            <person name="Rise C."/>
            <person name="Rogov P."/>
            <person name="Ross K."/>
            <person name="Ryan E."/>
            <person name="Settipalli S."/>
            <person name="Shea T."/>
            <person name="Sherpa N."/>
            <person name="Shi L."/>
            <person name="Shih D."/>
            <person name="Sparrow T."/>
            <person name="Spaulding J."/>
            <person name="Stalker J."/>
            <person name="Stange-Thomann N."/>
            <person name="Stavropoulos S."/>
            <person name="Stone C."/>
            <person name="Strader C."/>
            <person name="Tesfaye S."/>
            <person name="Thomson T."/>
            <person name="Thoulutsang Y."/>
            <person name="Thoulutsang D."/>
            <person name="Topham K."/>
            <person name="Topping I."/>
            <person name="Tsamla T."/>
            <person name="Vassiliev H."/>
            <person name="Vo A."/>
            <person name="Wangchuk T."/>
            <person name="Wangdi T."/>
            <person name="Weiand M."/>
            <person name="Wilkinson J."/>
            <person name="Wilson A."/>
            <person name="Yadav S."/>
            <person name="Young G."/>
            <person name="Yu Q."/>
            <person name="Zembek L."/>
            <person name="Zhong D."/>
            <person name="Zimmer A."/>
            <person name="Zwirko Z."/>
            <person name="Jaffe D.B."/>
            <person name="Alvarez P."/>
            <person name="Brockman W."/>
            <person name="Butler J."/>
            <person name="Chin C."/>
            <person name="Gnerre S."/>
            <person name="MacCallum I."/>
            <person name="Graves J.A."/>
            <person name="Ponting C.P."/>
            <person name="Breen M."/>
            <person name="Samollow P.B."/>
            <person name="Lander E.S."/>
            <person name="Lindblad-Toh K."/>
        </authorList>
    </citation>
    <scope>NUCLEOTIDE SEQUENCE [LARGE SCALE GENOMIC DNA]</scope>
</reference>
<dbReference type="FunFam" id="3.50.50.60:FF:000144">
    <property type="entry name" value="Dimethylaniline monooxygenase [N-oxide-forming]"/>
    <property type="match status" value="1"/>
</dbReference>
<keyword evidence="7" id="KW-0521">NADP</keyword>
<dbReference type="GO" id="GO:0050661">
    <property type="term" value="F:NADP binding"/>
    <property type="evidence" value="ECO:0007669"/>
    <property type="project" value="InterPro"/>
</dbReference>
<keyword evidence="5 18" id="KW-0812">Transmembrane</keyword>
<dbReference type="GO" id="GO:0004499">
    <property type="term" value="F:N,N-dimethylaniline monooxygenase activity"/>
    <property type="evidence" value="ECO:0007669"/>
    <property type="project" value="InterPro"/>
</dbReference>
<evidence type="ECO:0000256" key="4">
    <source>
        <dbReference type="ARBA" id="ARBA00022630"/>
    </source>
</evidence>
<evidence type="ECO:0000256" key="9">
    <source>
        <dbReference type="ARBA" id="ARBA00023002"/>
    </source>
</evidence>
<comment type="function">
    <text evidence="12">Broad spectrum monooxygenase that catalyzes the oxygenation of a wide variety of nitrogen- and sulfur-containing compounds including xenobiotics. Catalyzes the S-oxygenation of hypotaurine to produce taurine, an organic osmolyte involved in cell volume regulation as well as a variety of cytoprotective and developmental processes. In vitro, catalyzes the N-oxygenation of trimethylamine (TMA) to produce trimethylamine N-oxide (TMAO) and could therefore participate to the detoxification of this compound that is generated by the action of gut microbiota from dietary precursors such as choline, choline containing compounds, betaine or L-carnitine.</text>
</comment>
<dbReference type="SUPFAM" id="SSF51905">
    <property type="entry name" value="FAD/NAD(P)-binding domain"/>
    <property type="match status" value="1"/>
</dbReference>
<dbReference type="AlphaFoldDB" id="A0A5F8HAI9"/>
<dbReference type="PRINTS" id="PR01121">
    <property type="entry name" value="FMOXYGENASE1"/>
</dbReference>
<dbReference type="Ensembl" id="ENSMODT00000073439.1">
    <property type="protein sequence ID" value="ENSMODP00000056619.1"/>
    <property type="gene ID" value="ENSMODG00000050381.1"/>
</dbReference>
<comment type="catalytic activity">
    <reaction evidence="16">
        <text>N,N-dimethylaniline + NADPH + O2 + H(+) = N,N-dimethylaniline N-oxide + NADP(+) + H2O</text>
        <dbReference type="Rhea" id="RHEA:24468"/>
        <dbReference type="ChEBI" id="CHEBI:15377"/>
        <dbReference type="ChEBI" id="CHEBI:15378"/>
        <dbReference type="ChEBI" id="CHEBI:15379"/>
        <dbReference type="ChEBI" id="CHEBI:16269"/>
        <dbReference type="ChEBI" id="CHEBI:17735"/>
        <dbReference type="ChEBI" id="CHEBI:57783"/>
        <dbReference type="ChEBI" id="CHEBI:58349"/>
        <dbReference type="EC" id="1.14.13.8"/>
    </reaction>
    <physiologicalReaction direction="left-to-right" evidence="16">
        <dbReference type="Rhea" id="RHEA:24469"/>
    </physiologicalReaction>
</comment>
<dbReference type="InterPro" id="IPR020946">
    <property type="entry name" value="Flavin_mOase-like"/>
</dbReference>
<evidence type="ECO:0000256" key="10">
    <source>
        <dbReference type="ARBA" id="ARBA00023033"/>
    </source>
</evidence>
<comment type="subcellular location">
    <subcellularLocation>
        <location evidence="2">Endoplasmic reticulum membrane</location>
        <topology evidence="2">Single-pass membrane protein</topology>
    </subcellularLocation>
</comment>
<keyword evidence="6 17" id="KW-0274">FAD</keyword>
<feature type="transmembrane region" description="Helical" evidence="18">
    <location>
        <begin position="300"/>
        <end position="318"/>
    </location>
</feature>
<evidence type="ECO:0000256" key="12">
    <source>
        <dbReference type="ARBA" id="ARBA00045957"/>
    </source>
</evidence>
<keyword evidence="10 17" id="KW-0503">Monooxygenase</keyword>
<evidence type="ECO:0000256" key="11">
    <source>
        <dbReference type="ARBA" id="ARBA00023136"/>
    </source>
</evidence>
<protein>
    <recommendedName>
        <fullName evidence="17">Flavin-containing monooxygenase</fullName>
        <ecNumber evidence="17">1.-.-.-</ecNumber>
    </recommendedName>
</protein>
<dbReference type="Proteomes" id="UP000002280">
    <property type="component" value="Chromosome 2"/>
</dbReference>
<dbReference type="FunFam" id="3.50.50.60:FF:000777">
    <property type="entry name" value="Flavin-containing monooxygenase"/>
    <property type="match status" value="1"/>
</dbReference>
<dbReference type="InterPro" id="IPR036188">
    <property type="entry name" value="FAD/NAD-bd_sf"/>
</dbReference>
<comment type="similarity">
    <text evidence="3 17">Belongs to the FMO family.</text>
</comment>
<evidence type="ECO:0000256" key="17">
    <source>
        <dbReference type="RuleBase" id="RU361177"/>
    </source>
</evidence>
<comment type="catalytic activity">
    <reaction evidence="14">
        <text>hypotaurine + NADPH + O2 + H(+) = taurine + NADP(+) + H2O</text>
        <dbReference type="Rhea" id="RHEA:69819"/>
        <dbReference type="ChEBI" id="CHEBI:15377"/>
        <dbReference type="ChEBI" id="CHEBI:15378"/>
        <dbReference type="ChEBI" id="CHEBI:15379"/>
        <dbReference type="ChEBI" id="CHEBI:57783"/>
        <dbReference type="ChEBI" id="CHEBI:57853"/>
        <dbReference type="ChEBI" id="CHEBI:58349"/>
        <dbReference type="ChEBI" id="CHEBI:507393"/>
        <dbReference type="EC" id="1.14.13.8"/>
    </reaction>
    <physiologicalReaction direction="left-to-right" evidence="14">
        <dbReference type="Rhea" id="RHEA:69820"/>
    </physiologicalReaction>
</comment>
<evidence type="ECO:0000256" key="16">
    <source>
        <dbReference type="ARBA" id="ARBA00049443"/>
    </source>
</evidence>
<evidence type="ECO:0000256" key="2">
    <source>
        <dbReference type="ARBA" id="ARBA00004389"/>
    </source>
</evidence>
<organism evidence="19 20">
    <name type="scientific">Monodelphis domestica</name>
    <name type="common">Gray short-tailed opossum</name>
    <dbReference type="NCBI Taxonomy" id="13616"/>
    <lineage>
        <taxon>Eukaryota</taxon>
        <taxon>Metazoa</taxon>
        <taxon>Chordata</taxon>
        <taxon>Craniata</taxon>
        <taxon>Vertebrata</taxon>
        <taxon>Euteleostomi</taxon>
        <taxon>Mammalia</taxon>
        <taxon>Metatheria</taxon>
        <taxon>Didelphimorphia</taxon>
        <taxon>Didelphidae</taxon>
        <taxon>Monodelphis</taxon>
    </lineage>
</organism>
<dbReference type="GO" id="GO:0047822">
    <property type="term" value="F:hypotaurine monooxygenase activity"/>
    <property type="evidence" value="ECO:0007669"/>
    <property type="project" value="RHEA"/>
</dbReference>
<dbReference type="Gene3D" id="3.50.50.60">
    <property type="entry name" value="FAD/NAD(P)-binding domain"/>
    <property type="match status" value="2"/>
</dbReference>
<dbReference type="OMA" id="QARWATH"/>
<dbReference type="InterPro" id="IPR002253">
    <property type="entry name" value="Flavin_mOase_1"/>
</dbReference>
<evidence type="ECO:0000256" key="13">
    <source>
        <dbReference type="ARBA" id="ARBA00047338"/>
    </source>
</evidence>
<evidence type="ECO:0000256" key="18">
    <source>
        <dbReference type="SAM" id="Phobius"/>
    </source>
</evidence>
<keyword evidence="9 17" id="KW-0560">Oxidoreductase</keyword>
<dbReference type="PANTHER" id="PTHR23023">
    <property type="entry name" value="DIMETHYLANILINE MONOOXYGENASE"/>
    <property type="match status" value="1"/>
</dbReference>
<evidence type="ECO:0000256" key="8">
    <source>
        <dbReference type="ARBA" id="ARBA00022989"/>
    </source>
</evidence>
<dbReference type="GO" id="GO:0034899">
    <property type="term" value="F:trimethylamine monooxygenase activity"/>
    <property type="evidence" value="ECO:0007669"/>
    <property type="project" value="UniProtKB-EC"/>
</dbReference>
<dbReference type="InParanoid" id="A0A5F8HAI9"/>